<comment type="caution">
    <text evidence="5">The sequence shown here is derived from an EMBL/GenBank/DDBJ whole genome shotgun (WGS) entry which is preliminary data.</text>
</comment>
<keyword evidence="6" id="KW-1185">Reference proteome</keyword>
<feature type="domain" description="BED-type" evidence="4">
    <location>
        <begin position="11"/>
        <end position="52"/>
    </location>
</feature>
<accession>A0A8S1EI97</accession>
<dbReference type="InterPro" id="IPR036236">
    <property type="entry name" value="Znf_C2H2_sf"/>
</dbReference>
<keyword evidence="3" id="KW-0862">Zinc</keyword>
<proteinExistence type="predicted"/>
<evidence type="ECO:0000256" key="2">
    <source>
        <dbReference type="ARBA" id="ARBA00022771"/>
    </source>
</evidence>
<dbReference type="AlphaFoldDB" id="A0A8S1EI97"/>
<sequence length="112" mass="12614">MTGCKKLSSTSKVWKYASKSDDNATVKCKFFEKHLPYKGSTTSILYHLNNMHGEEMEKTKKLKKKKERSFSSDQADNAPTLEDAALELAILVGSRQCRMADQLPTLENELGI</sequence>
<dbReference type="Proteomes" id="UP000494206">
    <property type="component" value="Unassembled WGS sequence"/>
</dbReference>
<protein>
    <recommendedName>
        <fullName evidence="4">BED-type domain-containing protein</fullName>
    </recommendedName>
</protein>
<evidence type="ECO:0000256" key="1">
    <source>
        <dbReference type="ARBA" id="ARBA00022723"/>
    </source>
</evidence>
<evidence type="ECO:0000313" key="5">
    <source>
        <dbReference type="EMBL" id="CAB3403540.1"/>
    </source>
</evidence>
<dbReference type="InterPro" id="IPR003656">
    <property type="entry name" value="Znf_BED"/>
</dbReference>
<name>A0A8S1EI97_9PELO</name>
<organism evidence="5 6">
    <name type="scientific">Caenorhabditis bovis</name>
    <dbReference type="NCBI Taxonomy" id="2654633"/>
    <lineage>
        <taxon>Eukaryota</taxon>
        <taxon>Metazoa</taxon>
        <taxon>Ecdysozoa</taxon>
        <taxon>Nematoda</taxon>
        <taxon>Chromadorea</taxon>
        <taxon>Rhabditida</taxon>
        <taxon>Rhabditina</taxon>
        <taxon>Rhabditomorpha</taxon>
        <taxon>Rhabditoidea</taxon>
        <taxon>Rhabditidae</taxon>
        <taxon>Peloderinae</taxon>
        <taxon>Caenorhabditis</taxon>
    </lineage>
</organism>
<keyword evidence="1" id="KW-0479">Metal-binding</keyword>
<evidence type="ECO:0000259" key="4">
    <source>
        <dbReference type="Pfam" id="PF02892"/>
    </source>
</evidence>
<evidence type="ECO:0000313" key="6">
    <source>
        <dbReference type="Proteomes" id="UP000494206"/>
    </source>
</evidence>
<dbReference type="GO" id="GO:0003677">
    <property type="term" value="F:DNA binding"/>
    <property type="evidence" value="ECO:0007669"/>
    <property type="project" value="InterPro"/>
</dbReference>
<keyword evidence="2" id="KW-0863">Zinc-finger</keyword>
<dbReference type="SMART" id="SM00614">
    <property type="entry name" value="ZnF_BED"/>
    <property type="match status" value="1"/>
</dbReference>
<reference evidence="5 6" key="1">
    <citation type="submission" date="2020-04" db="EMBL/GenBank/DDBJ databases">
        <authorList>
            <person name="Laetsch R D."/>
            <person name="Stevens L."/>
            <person name="Kumar S."/>
            <person name="Blaxter L. M."/>
        </authorList>
    </citation>
    <scope>NUCLEOTIDE SEQUENCE [LARGE SCALE GENOMIC DNA]</scope>
</reference>
<dbReference type="Pfam" id="PF02892">
    <property type="entry name" value="zf-BED"/>
    <property type="match status" value="1"/>
</dbReference>
<dbReference type="SUPFAM" id="SSF57667">
    <property type="entry name" value="beta-beta-alpha zinc fingers"/>
    <property type="match status" value="1"/>
</dbReference>
<dbReference type="GO" id="GO:0008270">
    <property type="term" value="F:zinc ion binding"/>
    <property type="evidence" value="ECO:0007669"/>
    <property type="project" value="UniProtKB-KW"/>
</dbReference>
<dbReference type="EMBL" id="CADEPM010000003">
    <property type="protein sequence ID" value="CAB3403540.1"/>
    <property type="molecule type" value="Genomic_DNA"/>
</dbReference>
<gene>
    <name evidence="5" type="ORF">CBOVIS_LOCUS6002</name>
</gene>
<evidence type="ECO:0000256" key="3">
    <source>
        <dbReference type="ARBA" id="ARBA00022833"/>
    </source>
</evidence>